<sequence length="19" mass="2371">MAHRLETRPSVRPLHRWEV</sequence>
<organism evidence="1 2">
    <name type="scientific">Bambusicola thoracicus</name>
    <name type="common">Chinese bamboo-partridge</name>
    <name type="synonym">Perdix thoracica</name>
    <dbReference type="NCBI Taxonomy" id="9083"/>
    <lineage>
        <taxon>Eukaryota</taxon>
        <taxon>Metazoa</taxon>
        <taxon>Chordata</taxon>
        <taxon>Craniata</taxon>
        <taxon>Vertebrata</taxon>
        <taxon>Euteleostomi</taxon>
        <taxon>Archelosauria</taxon>
        <taxon>Archosauria</taxon>
        <taxon>Dinosauria</taxon>
        <taxon>Saurischia</taxon>
        <taxon>Theropoda</taxon>
        <taxon>Coelurosauria</taxon>
        <taxon>Aves</taxon>
        <taxon>Neognathae</taxon>
        <taxon>Galloanserae</taxon>
        <taxon>Galliformes</taxon>
        <taxon>Phasianidae</taxon>
        <taxon>Perdicinae</taxon>
        <taxon>Bambusicola</taxon>
    </lineage>
</organism>
<evidence type="ECO:0000313" key="1">
    <source>
        <dbReference type="EMBL" id="POI23607.1"/>
    </source>
</evidence>
<protein>
    <submittedName>
        <fullName evidence="1">Uncharacterized protein</fullName>
    </submittedName>
</protein>
<comment type="caution">
    <text evidence="1">The sequence shown here is derived from an EMBL/GenBank/DDBJ whole genome shotgun (WGS) entry which is preliminary data.</text>
</comment>
<evidence type="ECO:0000313" key="2">
    <source>
        <dbReference type="Proteomes" id="UP000237246"/>
    </source>
</evidence>
<reference evidence="1 2" key="1">
    <citation type="submission" date="2018-01" db="EMBL/GenBank/DDBJ databases">
        <title>Comparison of the Chinese Bamboo Partridge and Red Junglefowl genome sequences highlights the importance of demography in genome evolution.</title>
        <authorList>
            <person name="Tiley G.P."/>
            <person name="Kimball R.T."/>
            <person name="Braun E.L."/>
            <person name="Burleigh J.G."/>
        </authorList>
    </citation>
    <scope>NUCLEOTIDE SEQUENCE [LARGE SCALE GENOMIC DNA]</scope>
    <source>
        <strain evidence="1">RTK389</strain>
        <tissue evidence="1">Blood</tissue>
    </source>
</reference>
<dbReference type="AlphaFoldDB" id="A0A2P4SHL2"/>
<proteinExistence type="predicted"/>
<dbReference type="Proteomes" id="UP000237246">
    <property type="component" value="Unassembled WGS sequence"/>
</dbReference>
<gene>
    <name evidence="1" type="ORF">CIB84_012644</name>
</gene>
<dbReference type="EMBL" id="PPHD01047649">
    <property type="protein sequence ID" value="POI23607.1"/>
    <property type="molecule type" value="Genomic_DNA"/>
</dbReference>
<name>A0A2P4SHL2_BAMTH</name>
<keyword evidence="2" id="KW-1185">Reference proteome</keyword>
<accession>A0A2P4SHL2</accession>